<dbReference type="Gene3D" id="3.40.50.720">
    <property type="entry name" value="NAD(P)-binding Rossmann-like Domain"/>
    <property type="match status" value="1"/>
</dbReference>
<dbReference type="InterPro" id="IPR020904">
    <property type="entry name" value="Sc_DH/Rdtase_CS"/>
</dbReference>
<dbReference type="Proteomes" id="UP001589647">
    <property type="component" value="Unassembled WGS sequence"/>
</dbReference>
<keyword evidence="3" id="KW-0560">Oxidoreductase</keyword>
<dbReference type="InterPro" id="IPR036291">
    <property type="entry name" value="NAD(P)-bd_dom_sf"/>
</dbReference>
<feature type="domain" description="Ketoreductase" evidence="2">
    <location>
        <begin position="11"/>
        <end position="191"/>
    </location>
</feature>
<evidence type="ECO:0000259" key="2">
    <source>
        <dbReference type="SMART" id="SM00822"/>
    </source>
</evidence>
<dbReference type="GO" id="GO:0016491">
    <property type="term" value="F:oxidoreductase activity"/>
    <property type="evidence" value="ECO:0007669"/>
    <property type="project" value="UniProtKB-KW"/>
</dbReference>
<sequence length="252" mass="25673">MESAQPRSEAPVALVTGSTRGIGRAIATTLSAAGYTVVLHGRDAERAEKAAAEVAAQTGGPTGCVHGDVADRSVVAGHMREITRCHGRLDALVVNAGVHASGPLAMARAETIDELYRTNAVAPAHTLQLAFRPLLRGQGRAVVLVSSVMGRAGGAYQAAYSATKASVIGLTLAAAKELGPAGIRVNAVAPGYVETDMLETLQPGAREAAVTATPLRRLGRPDDVARSVAFLLSPAASFITGQVLGVDGGLVP</sequence>
<dbReference type="Pfam" id="PF13561">
    <property type="entry name" value="adh_short_C2"/>
    <property type="match status" value="1"/>
</dbReference>
<dbReference type="InterPro" id="IPR057326">
    <property type="entry name" value="KR_dom"/>
</dbReference>
<dbReference type="RefSeq" id="WP_189652045.1">
    <property type="nucleotide sequence ID" value="NZ_BMRC01000024.1"/>
</dbReference>
<comment type="similarity">
    <text evidence="1">Belongs to the short-chain dehydrogenases/reductases (SDR) family.</text>
</comment>
<dbReference type="PRINTS" id="PR00080">
    <property type="entry name" value="SDRFAMILY"/>
</dbReference>
<dbReference type="PROSITE" id="PS00061">
    <property type="entry name" value="ADH_SHORT"/>
    <property type="match status" value="1"/>
</dbReference>
<comment type="caution">
    <text evidence="3">The sequence shown here is derived from an EMBL/GenBank/DDBJ whole genome shotgun (WGS) entry which is preliminary data.</text>
</comment>
<dbReference type="EC" id="1.1.1.-" evidence="3"/>
<evidence type="ECO:0000313" key="3">
    <source>
        <dbReference type="EMBL" id="MFB9206947.1"/>
    </source>
</evidence>
<name>A0ABV5IRJ2_9ACTN</name>
<gene>
    <name evidence="3" type="ORF">ACFFV7_37550</name>
</gene>
<keyword evidence="4" id="KW-1185">Reference proteome</keyword>
<dbReference type="EMBL" id="JBHMEI010000042">
    <property type="protein sequence ID" value="MFB9206947.1"/>
    <property type="molecule type" value="Genomic_DNA"/>
</dbReference>
<protein>
    <submittedName>
        <fullName evidence="3">SDR family NAD(P)-dependent oxidoreductase</fullName>
        <ecNumber evidence="3">1.1.1.-</ecNumber>
    </submittedName>
</protein>
<proteinExistence type="inferred from homology"/>
<dbReference type="SUPFAM" id="SSF51735">
    <property type="entry name" value="NAD(P)-binding Rossmann-fold domains"/>
    <property type="match status" value="1"/>
</dbReference>
<dbReference type="InterPro" id="IPR050259">
    <property type="entry name" value="SDR"/>
</dbReference>
<accession>A0ABV5IRJ2</accession>
<evidence type="ECO:0000256" key="1">
    <source>
        <dbReference type="ARBA" id="ARBA00006484"/>
    </source>
</evidence>
<dbReference type="SMART" id="SM00822">
    <property type="entry name" value="PKS_KR"/>
    <property type="match status" value="1"/>
</dbReference>
<dbReference type="PRINTS" id="PR00081">
    <property type="entry name" value="GDHRDH"/>
</dbReference>
<dbReference type="PANTHER" id="PTHR42879">
    <property type="entry name" value="3-OXOACYL-(ACYL-CARRIER-PROTEIN) REDUCTASE"/>
    <property type="match status" value="1"/>
</dbReference>
<evidence type="ECO:0000313" key="4">
    <source>
        <dbReference type="Proteomes" id="UP001589647"/>
    </source>
</evidence>
<dbReference type="PANTHER" id="PTHR42879:SF2">
    <property type="entry name" value="3-OXOACYL-[ACYL-CARRIER-PROTEIN] REDUCTASE FABG"/>
    <property type="match status" value="1"/>
</dbReference>
<dbReference type="InterPro" id="IPR002347">
    <property type="entry name" value="SDR_fam"/>
</dbReference>
<reference evidence="3 4" key="1">
    <citation type="submission" date="2024-09" db="EMBL/GenBank/DDBJ databases">
        <authorList>
            <person name="Sun Q."/>
            <person name="Mori K."/>
        </authorList>
    </citation>
    <scope>NUCLEOTIDE SEQUENCE [LARGE SCALE GENOMIC DNA]</scope>
    <source>
        <strain evidence="3 4">CCM 3426</strain>
    </source>
</reference>
<organism evidence="3 4">
    <name type="scientific">Nonomuraea spiralis</name>
    <dbReference type="NCBI Taxonomy" id="46182"/>
    <lineage>
        <taxon>Bacteria</taxon>
        <taxon>Bacillati</taxon>
        <taxon>Actinomycetota</taxon>
        <taxon>Actinomycetes</taxon>
        <taxon>Streptosporangiales</taxon>
        <taxon>Streptosporangiaceae</taxon>
        <taxon>Nonomuraea</taxon>
    </lineage>
</organism>